<keyword evidence="1" id="KW-1133">Transmembrane helix</keyword>
<keyword evidence="1" id="KW-0812">Transmembrane</keyword>
<reference evidence="2" key="1">
    <citation type="submission" date="2012-02" db="EMBL/GenBank/DDBJ databases">
        <title>The complete genome of Solitalea canadensis DSM 3403.</title>
        <authorList>
            <consortium name="US DOE Joint Genome Institute (JGI-PGF)"/>
            <person name="Lucas S."/>
            <person name="Copeland A."/>
            <person name="Lapidus A."/>
            <person name="Glavina del Rio T."/>
            <person name="Dalin E."/>
            <person name="Tice H."/>
            <person name="Bruce D."/>
            <person name="Goodwin L."/>
            <person name="Pitluck S."/>
            <person name="Peters L."/>
            <person name="Ovchinnikova G."/>
            <person name="Lu M."/>
            <person name="Kyrpides N."/>
            <person name="Mavromatis K."/>
            <person name="Ivanova N."/>
            <person name="Brettin T."/>
            <person name="Detter J.C."/>
            <person name="Han C."/>
            <person name="Larimer F."/>
            <person name="Land M."/>
            <person name="Hauser L."/>
            <person name="Markowitz V."/>
            <person name="Cheng J.-F."/>
            <person name="Hugenholtz P."/>
            <person name="Woyke T."/>
            <person name="Wu D."/>
            <person name="Spring S."/>
            <person name="Schroeder M."/>
            <person name="Kopitz M."/>
            <person name="Brambilla E."/>
            <person name="Klenk H.-P."/>
            <person name="Eisen J.A."/>
        </authorList>
    </citation>
    <scope>NUCLEOTIDE SEQUENCE</scope>
    <source>
        <strain evidence="2">DSM 3403</strain>
    </source>
</reference>
<evidence type="ECO:0000256" key="1">
    <source>
        <dbReference type="SAM" id="Phobius"/>
    </source>
</evidence>
<gene>
    <name evidence="2" type="ordered locus">Solca_1767</name>
</gene>
<dbReference type="RefSeq" id="WP_014680060.1">
    <property type="nucleotide sequence ID" value="NC_017770.1"/>
</dbReference>
<name>H8KTY3_SOLCM</name>
<dbReference type="OrthoDB" id="670335at2"/>
<feature type="transmembrane region" description="Helical" evidence="1">
    <location>
        <begin position="91"/>
        <end position="111"/>
    </location>
</feature>
<feature type="transmembrane region" description="Helical" evidence="1">
    <location>
        <begin position="166"/>
        <end position="184"/>
    </location>
</feature>
<proteinExistence type="predicted"/>
<dbReference type="STRING" id="929556.Solca_1767"/>
<feature type="transmembrane region" description="Helical" evidence="1">
    <location>
        <begin position="57"/>
        <end position="79"/>
    </location>
</feature>
<sequence>METEKLLSPQESLNIITEAIAKTKDNFRENSFCFLLWGWLIAIASILFFILEKFTAVSYYFIPFPVLGGIGIIITFMYYQKKKASTQTHLNNFLLKLWAVLAVAFIITVFINVSHKQLPFTDTLIIAGIGTLLSGWVMKFKPLVIGGIIFLLMAIASVYIENEYKALIHGLAILTGYLIPGYLLKQSKV</sequence>
<organism evidence="2 3">
    <name type="scientific">Solitalea canadensis (strain ATCC 29591 / DSM 3403 / JCM 21819 / LMG 8368 / NBRC 15130 / NCIMB 12057 / USAM 9D)</name>
    <name type="common">Flexibacter canadensis</name>
    <dbReference type="NCBI Taxonomy" id="929556"/>
    <lineage>
        <taxon>Bacteria</taxon>
        <taxon>Pseudomonadati</taxon>
        <taxon>Bacteroidota</taxon>
        <taxon>Sphingobacteriia</taxon>
        <taxon>Sphingobacteriales</taxon>
        <taxon>Sphingobacteriaceae</taxon>
        <taxon>Solitalea</taxon>
    </lineage>
</organism>
<dbReference type="AlphaFoldDB" id="H8KTY3"/>
<accession>H8KTY3</accession>
<dbReference type="Proteomes" id="UP000007590">
    <property type="component" value="Chromosome"/>
</dbReference>
<keyword evidence="3" id="KW-1185">Reference proteome</keyword>
<dbReference type="eggNOG" id="ENOG502ZSWC">
    <property type="taxonomic scope" value="Bacteria"/>
</dbReference>
<protein>
    <submittedName>
        <fullName evidence="2">Uncharacterized protein</fullName>
    </submittedName>
</protein>
<dbReference type="HOGENOM" id="CLU_090570_1_0_10"/>
<dbReference type="EMBL" id="CP003349">
    <property type="protein sequence ID" value="AFD06833.1"/>
    <property type="molecule type" value="Genomic_DNA"/>
</dbReference>
<keyword evidence="1" id="KW-0472">Membrane</keyword>
<feature type="transmembrane region" description="Helical" evidence="1">
    <location>
        <begin position="32"/>
        <end position="51"/>
    </location>
</feature>
<evidence type="ECO:0000313" key="3">
    <source>
        <dbReference type="Proteomes" id="UP000007590"/>
    </source>
</evidence>
<feature type="transmembrane region" description="Helical" evidence="1">
    <location>
        <begin position="143"/>
        <end position="160"/>
    </location>
</feature>
<dbReference type="KEGG" id="scn:Solca_1767"/>
<evidence type="ECO:0000313" key="2">
    <source>
        <dbReference type="EMBL" id="AFD06833.1"/>
    </source>
</evidence>